<evidence type="ECO:0000259" key="9">
    <source>
        <dbReference type="PROSITE" id="PS51057"/>
    </source>
</evidence>
<feature type="region of interest" description="Disordered" evidence="8">
    <location>
        <begin position="185"/>
        <end position="301"/>
    </location>
</feature>
<keyword evidence="11" id="KW-1185">Reference proteome</keyword>
<protein>
    <submittedName>
        <fullName evidence="10">Paired box protein Pax-2</fullName>
    </submittedName>
</protein>
<dbReference type="GO" id="GO:0005634">
    <property type="term" value="C:nucleus"/>
    <property type="evidence" value="ECO:0007669"/>
    <property type="project" value="UniProtKB-SubCell"/>
</dbReference>
<dbReference type="InterPro" id="IPR001523">
    <property type="entry name" value="Paired_dom"/>
</dbReference>
<keyword evidence="2" id="KW-0217">Developmental protein</keyword>
<dbReference type="InterPro" id="IPR043182">
    <property type="entry name" value="PAIRED_DNA-bd_dom"/>
</dbReference>
<dbReference type="SMART" id="SM00351">
    <property type="entry name" value="PAX"/>
    <property type="match status" value="1"/>
</dbReference>
<evidence type="ECO:0000256" key="2">
    <source>
        <dbReference type="ARBA" id="ARBA00022473"/>
    </source>
</evidence>
<sequence length="534" mass="55753">MSLCPGGGRGGAASSPHFQPVVAHHHQQSFMDLSAAAAYRYNRNVMEYYSCKSHGGVNQLGGLFVNGRPLPDGIRNKIVDLAQQGVRPCDISRQLRVSHGCVSKILGRFYETGSIRPGVIGGSKPKVATPKVVDHIANYKRQNPTMFAWEIRDRLLNDNICDQDNIPSVSSINRIVRNKAAEKAKGNGLGSFHCGSHNTNLSTPSPPNHTATAGAGLNGGGTHHHSQQNGSTGQGPNGGGLPGGPGGQQQQHNGGAPGNNSTYSINGILGMDPSNMKRKRDELSDHGPTSSPGGEESKQRQRTMFNGDGGFAEATQQVWYPERGDAMKCGTDHHKAPNENLVNGPSVGYPLHPYPTSGGGGGGDQGIYSHPSAHHHSAAVFSALGGSMGDMKSSMPPGSVLLDGSSASSLAYQQGTPTSLAHNSLPNQSDSMPISSASITLLQGSVANPYCTSTPYGPVPGVYPTGDYSGYGASYPQYSTAGYPSADPSAWARYASVASLNPTYYYPHGGVVTATGAVAGNNHHPASAFKAERC</sequence>
<dbReference type="FunFam" id="1.10.10.10:FF:000013">
    <property type="entry name" value="Paired box 8 isoform 1"/>
    <property type="match status" value="1"/>
</dbReference>
<evidence type="ECO:0000313" key="11">
    <source>
        <dbReference type="Proteomes" id="UP000192578"/>
    </source>
</evidence>
<dbReference type="EMBL" id="MTYJ01000033">
    <property type="protein sequence ID" value="OQV20074.1"/>
    <property type="molecule type" value="Genomic_DNA"/>
</dbReference>
<proteinExistence type="predicted"/>
<keyword evidence="5" id="KW-0238">DNA-binding</keyword>
<evidence type="ECO:0000256" key="5">
    <source>
        <dbReference type="ARBA" id="ARBA00023125"/>
    </source>
</evidence>
<dbReference type="AlphaFoldDB" id="A0A1W0WY00"/>
<dbReference type="Proteomes" id="UP000192578">
    <property type="component" value="Unassembled WGS sequence"/>
</dbReference>
<dbReference type="PROSITE" id="PS00034">
    <property type="entry name" value="PAIRED_1"/>
    <property type="match status" value="1"/>
</dbReference>
<dbReference type="GO" id="GO:0000978">
    <property type="term" value="F:RNA polymerase II cis-regulatory region sequence-specific DNA binding"/>
    <property type="evidence" value="ECO:0007669"/>
    <property type="project" value="TreeGrafter"/>
</dbReference>
<organism evidence="10 11">
    <name type="scientific">Hypsibius exemplaris</name>
    <name type="common">Freshwater tardigrade</name>
    <dbReference type="NCBI Taxonomy" id="2072580"/>
    <lineage>
        <taxon>Eukaryota</taxon>
        <taxon>Metazoa</taxon>
        <taxon>Ecdysozoa</taxon>
        <taxon>Tardigrada</taxon>
        <taxon>Eutardigrada</taxon>
        <taxon>Parachela</taxon>
        <taxon>Hypsibioidea</taxon>
        <taxon>Hypsibiidae</taxon>
        <taxon>Hypsibius</taxon>
    </lineage>
</organism>
<evidence type="ECO:0000256" key="8">
    <source>
        <dbReference type="SAM" id="MobiDB-lite"/>
    </source>
</evidence>
<evidence type="ECO:0000256" key="6">
    <source>
        <dbReference type="ARBA" id="ARBA00023163"/>
    </source>
</evidence>
<keyword evidence="3" id="KW-0563">Paired box</keyword>
<dbReference type="PROSITE" id="PS51057">
    <property type="entry name" value="PAIRED_2"/>
    <property type="match status" value="1"/>
</dbReference>
<comment type="caution">
    <text evidence="10">The sequence shown here is derived from an EMBL/GenBank/DDBJ whole genome shotgun (WGS) entry which is preliminary data.</text>
</comment>
<dbReference type="PANTHER" id="PTHR45636">
    <property type="entry name" value="PAIRED BOX PROTEIN PAX-6-RELATED-RELATED"/>
    <property type="match status" value="1"/>
</dbReference>
<dbReference type="Gene3D" id="1.10.10.10">
    <property type="entry name" value="Winged helix-like DNA-binding domain superfamily/Winged helix DNA-binding domain"/>
    <property type="match status" value="2"/>
</dbReference>
<dbReference type="InterPro" id="IPR009057">
    <property type="entry name" value="Homeodomain-like_sf"/>
</dbReference>
<dbReference type="InterPro" id="IPR043565">
    <property type="entry name" value="PAX_fam"/>
</dbReference>
<dbReference type="Pfam" id="PF00292">
    <property type="entry name" value="PAX"/>
    <property type="match status" value="1"/>
</dbReference>
<dbReference type="FunFam" id="1.10.10.10:FF:000003">
    <property type="entry name" value="Paired box protein Pax-6"/>
    <property type="match status" value="1"/>
</dbReference>
<dbReference type="PRINTS" id="PR00027">
    <property type="entry name" value="PAIREDBOX"/>
</dbReference>
<feature type="compositionally biased region" description="Low complexity" evidence="8">
    <location>
        <begin position="248"/>
        <end position="260"/>
    </location>
</feature>
<dbReference type="InterPro" id="IPR036388">
    <property type="entry name" value="WH-like_DNA-bd_sf"/>
</dbReference>
<evidence type="ECO:0000256" key="3">
    <source>
        <dbReference type="ARBA" id="ARBA00022724"/>
    </source>
</evidence>
<keyword evidence="7" id="KW-0539">Nucleus</keyword>
<comment type="subcellular location">
    <subcellularLocation>
        <location evidence="1">Nucleus</location>
    </subcellularLocation>
</comment>
<evidence type="ECO:0000256" key="7">
    <source>
        <dbReference type="ARBA" id="ARBA00023242"/>
    </source>
</evidence>
<evidence type="ECO:0000313" key="10">
    <source>
        <dbReference type="EMBL" id="OQV20074.1"/>
    </source>
</evidence>
<dbReference type="SUPFAM" id="SSF46689">
    <property type="entry name" value="Homeodomain-like"/>
    <property type="match status" value="1"/>
</dbReference>
<dbReference type="PANTHER" id="PTHR45636:SF31">
    <property type="entry name" value="PAIRED BOX PROTEIN 2 HOMOLOG-RELATED"/>
    <property type="match status" value="1"/>
</dbReference>
<evidence type="ECO:0000256" key="4">
    <source>
        <dbReference type="ARBA" id="ARBA00023015"/>
    </source>
</evidence>
<dbReference type="OrthoDB" id="3225452at2759"/>
<accession>A0A1W0WY00</accession>
<feature type="domain" description="Paired" evidence="9">
    <location>
        <begin position="53"/>
        <end position="179"/>
    </location>
</feature>
<gene>
    <name evidence="10" type="ORF">BV898_05868</name>
</gene>
<reference evidence="11" key="1">
    <citation type="submission" date="2017-01" db="EMBL/GenBank/DDBJ databases">
        <title>Comparative genomics of anhydrobiosis in the tardigrade Hypsibius dujardini.</title>
        <authorList>
            <person name="Yoshida Y."/>
            <person name="Koutsovoulos G."/>
            <person name="Laetsch D."/>
            <person name="Stevens L."/>
            <person name="Kumar S."/>
            <person name="Horikawa D."/>
            <person name="Ishino K."/>
            <person name="Komine S."/>
            <person name="Tomita M."/>
            <person name="Blaxter M."/>
            <person name="Arakawa K."/>
        </authorList>
    </citation>
    <scope>NUCLEOTIDE SEQUENCE [LARGE SCALE GENOMIC DNA]</scope>
    <source>
        <strain evidence="11">Z151</strain>
    </source>
</reference>
<keyword evidence="6" id="KW-0804">Transcription</keyword>
<feature type="compositionally biased region" description="Gly residues" evidence="8">
    <location>
        <begin position="232"/>
        <end position="247"/>
    </location>
</feature>
<dbReference type="GO" id="GO:0000981">
    <property type="term" value="F:DNA-binding transcription factor activity, RNA polymerase II-specific"/>
    <property type="evidence" value="ECO:0007669"/>
    <property type="project" value="TreeGrafter"/>
</dbReference>
<keyword evidence="4" id="KW-0805">Transcription regulation</keyword>
<name>A0A1W0WY00_HYPEX</name>
<dbReference type="CDD" id="cd00131">
    <property type="entry name" value="PAX"/>
    <property type="match status" value="1"/>
</dbReference>
<evidence type="ECO:0000256" key="1">
    <source>
        <dbReference type="ARBA" id="ARBA00004123"/>
    </source>
</evidence>